<evidence type="ECO:0000256" key="7">
    <source>
        <dbReference type="ARBA" id="ARBA00022801"/>
    </source>
</evidence>
<feature type="region of interest" description="Disordered" evidence="14">
    <location>
        <begin position="949"/>
        <end position="971"/>
    </location>
</feature>
<evidence type="ECO:0000256" key="11">
    <source>
        <dbReference type="ARBA" id="ARBA00026108"/>
    </source>
</evidence>
<evidence type="ECO:0000313" key="16">
    <source>
        <dbReference type="EMBL" id="KAG5197978.1"/>
    </source>
</evidence>
<dbReference type="Gene3D" id="3.40.630.10">
    <property type="entry name" value="Zn peptidases"/>
    <property type="match status" value="2"/>
</dbReference>
<dbReference type="InterPro" id="IPR011989">
    <property type="entry name" value="ARM-like"/>
</dbReference>
<dbReference type="FunFam" id="2.60.40.3120:FF:000001">
    <property type="entry name" value="cytosolic carboxypeptidase 1 isoform X1"/>
    <property type="match status" value="1"/>
</dbReference>
<comment type="catalytic activity">
    <reaction evidence="12">
        <text>(L-glutamyl)(n+1)-gamma-L-glutamyl-L-glutamyl-[protein] + H2O = (L-glutamyl)(n)-gamma-L-glutamyl-L-glutamyl-[protein] + L-glutamate</text>
        <dbReference type="Rhea" id="RHEA:60004"/>
        <dbReference type="Rhea" id="RHEA-COMP:15519"/>
        <dbReference type="Rhea" id="RHEA-COMP:15675"/>
        <dbReference type="ChEBI" id="CHEBI:15377"/>
        <dbReference type="ChEBI" id="CHEBI:29985"/>
        <dbReference type="ChEBI" id="CHEBI:143623"/>
    </reaction>
    <physiologicalReaction direction="left-to-right" evidence="12">
        <dbReference type="Rhea" id="RHEA:60005"/>
    </physiologicalReaction>
</comment>
<dbReference type="Pfam" id="PF18027">
    <property type="entry name" value="Pepdidase_M14_N"/>
    <property type="match status" value="1"/>
</dbReference>
<sequence length="1486" mass="166131">MAEQEASGLQVLLHTLQSSLDRESILAILQLLGDLLSVGTDRRIRYMISKGGSEALLRTLVDTARTASPDYVILLPLFRLLAKVGLRDKKFGQKALELEALDVTLILARKNLCHSQNLLHCLWALRVFASSVTTGAMLGINGAMELLLKVITPYTQKHTQVIRTAAEVLAALLKSSTVWVTTGPGICPPGFLGFLDKPESNSRRAVNRSYVPRLLRLHQDWHSHDTAHSFVPIRRALLLCLKHIAKLRSGREAFLAAQGMEILFSIIQNCLDDQSLEPVISIVLQILRQCYPKSPLPLLTTSSAYSFPVPGIISSEAPRVLTEEDYEDDSEEEEDKDSDSEDVKEEDDDLETDVNKLSSKPGLDRPEEELMQYKAMCLELSCSFEELESKPGDDLNSDETEYANHHHIPTAASPKGLFLNKDQISGGQEKEVLVQNSLLSRVKMGRSSIHLTSKRGPGMNSYRNVHSNDPGIDSSGSDVSDIQASFLEDAGDMDAISCPRISASFSNSTKTRETAEFIDQLLQTHLKPMVFHDPYLYMAKARRTRSVADFTMMAFPDFWGHCPPLSAQPMLQRKCGVQRIKILEDVRRLIQPSDIINKVVFSLDEPWPLQDTASDCLQFFSAFESGNLRKAIQVREFEYDLLVNADVNSTQHQQWFYFKVSGTRAAVPYRFNIINCEKPNSQFNYGMQLTLYSVKEALLGRPTWVRTGYDICYYKNHYRQRTAGAGAASGKCYYTLTFAVTFPHAEDACYLAYHYPYTYSALMTHLDILGKSVNRKQVYFRQEVLCQTLGGNSCPLVTITAMPESDRADHLEQFLNFIFLSSPNVNIFMVDVSGTVAGRKEGRKIQNPPDPSDPSTESAGSRHMGFRHAGFSSCGQYPPPGCLDRDLSVKLGAGSWKAARSYRNLHRFPLVKLLATELPSVSHVRFCLHAWIFAENSLSSVPLRKGGRNALTGNGRKEGKWRKGEARKSRKPTWVQAIQGQRPYQVITARVHPGESNASWVMKGTLEFLVSSDPVARLLRENFIFKIIPMLNPDGVINGKEVDVNETCEIKNSHTGAPPDLKPITRVACDPWHTNRAASPPSGSGEKETHEVCGRVIAFGACKEDAMSRWHSRAAHAILGGGGMVDLKECLERSTDMGLDLPQLVYHAGNEDAAGVDQWANKEGLITLYDCATQSKVCYKIAPRTFSKLPMRSDKNHWRRSLFGKLWVQCMAHSGLCCSVVFSRPSIYLDKYSPAPTLSPVTKMCSECHRCSLRGEDLNRQWLSPSAHLQPTIYHAKGLLHYLGSIGRRPTVFCDFHGHSQKKNVFLYGCSIKETLWQAEATVGTSNLSEDVSYRTLPKILDKLAPAFTMSSCSFLVEKSRASTARVVVWREMGVSRSYTMESSYCGCNQGPYQGLQFGTGELEEMGAMFCLGLLVLELKSGSCSHQLLTRAAALLSAEEESLDFYLQRYVFDECMAECVYVSELEDLMNDYKPENNIDYFLIKNE</sequence>
<organism evidence="16 17">
    <name type="scientific">Ovis aries</name>
    <name type="common">Sheep</name>
    <dbReference type="NCBI Taxonomy" id="9940"/>
    <lineage>
        <taxon>Eukaryota</taxon>
        <taxon>Metazoa</taxon>
        <taxon>Chordata</taxon>
        <taxon>Craniata</taxon>
        <taxon>Vertebrata</taxon>
        <taxon>Euteleostomi</taxon>
        <taxon>Mammalia</taxon>
        <taxon>Eutheria</taxon>
        <taxon>Laurasiatheria</taxon>
        <taxon>Artiodactyla</taxon>
        <taxon>Ruminantia</taxon>
        <taxon>Pecora</taxon>
        <taxon>Bovidae</taxon>
        <taxon>Caprinae</taxon>
        <taxon>Ovis</taxon>
    </lineage>
</organism>
<dbReference type="SUPFAM" id="SSF48371">
    <property type="entry name" value="ARM repeat"/>
    <property type="match status" value="1"/>
</dbReference>
<proteinExistence type="inferred from homology"/>
<dbReference type="Gene3D" id="3.40.190.80">
    <property type="match status" value="1"/>
</dbReference>
<protein>
    <recommendedName>
        <fullName evidence="11">tubulin-glutamate carboxypeptidase</fullName>
        <ecNumber evidence="11">3.4.17.24</ecNumber>
    </recommendedName>
</protein>
<keyword evidence="7" id="KW-0378">Hydrolase</keyword>
<dbReference type="Pfam" id="PF25571">
    <property type="entry name" value="TPR_CCP1_N"/>
    <property type="match status" value="2"/>
</dbReference>
<evidence type="ECO:0000256" key="6">
    <source>
        <dbReference type="ARBA" id="ARBA00022723"/>
    </source>
</evidence>
<name>A0A836CUG4_SHEEP</name>
<dbReference type="GO" id="GO:0004181">
    <property type="term" value="F:metallocarboxypeptidase activity"/>
    <property type="evidence" value="ECO:0007669"/>
    <property type="project" value="InterPro"/>
</dbReference>
<feature type="region of interest" description="Disordered" evidence="14">
    <location>
        <begin position="839"/>
        <end position="862"/>
    </location>
</feature>
<feature type="compositionally biased region" description="Basic and acidic residues" evidence="14">
    <location>
        <begin position="955"/>
        <end position="967"/>
    </location>
</feature>
<evidence type="ECO:0000256" key="13">
    <source>
        <dbReference type="PROSITE-ProRule" id="PRU01379"/>
    </source>
</evidence>
<dbReference type="Gene3D" id="2.60.40.3120">
    <property type="match status" value="1"/>
</dbReference>
<accession>A0A836CUG4</accession>
<evidence type="ECO:0000256" key="10">
    <source>
        <dbReference type="ARBA" id="ARBA00024524"/>
    </source>
</evidence>
<keyword evidence="8" id="KW-0862">Zinc</keyword>
<gene>
    <name evidence="16" type="ORF">JEQ12_007668</name>
</gene>
<dbReference type="Proteomes" id="UP000664991">
    <property type="component" value="Unassembled WGS sequence"/>
</dbReference>
<dbReference type="Gene3D" id="1.25.10.10">
    <property type="entry name" value="Leucine-rich Repeat Variant"/>
    <property type="match status" value="1"/>
</dbReference>
<dbReference type="PANTHER" id="PTHR12756">
    <property type="entry name" value="CYTOSOLIC CARBOXYPEPTIDASE"/>
    <property type="match status" value="1"/>
</dbReference>
<evidence type="ECO:0000256" key="1">
    <source>
        <dbReference type="ARBA" id="ARBA00001947"/>
    </source>
</evidence>
<dbReference type="EMBL" id="JAEMGP010000018">
    <property type="protein sequence ID" value="KAG5197978.1"/>
    <property type="molecule type" value="Genomic_DNA"/>
</dbReference>
<evidence type="ECO:0000256" key="5">
    <source>
        <dbReference type="ARBA" id="ARBA00022670"/>
    </source>
</evidence>
<evidence type="ECO:0000256" key="8">
    <source>
        <dbReference type="ARBA" id="ARBA00022833"/>
    </source>
</evidence>
<feature type="compositionally biased region" description="Acidic residues" evidence="14">
    <location>
        <begin position="323"/>
        <end position="352"/>
    </location>
</feature>
<dbReference type="InterPro" id="IPR000834">
    <property type="entry name" value="Peptidase_M14"/>
</dbReference>
<evidence type="ECO:0000256" key="4">
    <source>
        <dbReference type="ARBA" id="ARBA00022645"/>
    </source>
</evidence>
<dbReference type="GO" id="GO:0006508">
    <property type="term" value="P:proteolysis"/>
    <property type="evidence" value="ECO:0007669"/>
    <property type="project" value="UniProtKB-KW"/>
</dbReference>
<feature type="domain" description="Peptidase M14" evidence="15">
    <location>
        <begin position="901"/>
        <end position="1418"/>
    </location>
</feature>
<keyword evidence="9" id="KW-0482">Metalloprotease</keyword>
<comment type="similarity">
    <text evidence="3 13">Belongs to the peptidase M14 family.</text>
</comment>
<dbReference type="Pfam" id="PF00246">
    <property type="entry name" value="Peptidase_M14"/>
    <property type="match status" value="1"/>
</dbReference>
<dbReference type="InterPro" id="IPR050821">
    <property type="entry name" value="Cytosolic_carboxypeptidase"/>
</dbReference>
<dbReference type="PROSITE" id="PS52035">
    <property type="entry name" value="PEPTIDASE_M14"/>
    <property type="match status" value="1"/>
</dbReference>
<dbReference type="GO" id="GO:0008270">
    <property type="term" value="F:zinc ion binding"/>
    <property type="evidence" value="ECO:0007669"/>
    <property type="project" value="InterPro"/>
</dbReference>
<feature type="active site" description="Proton donor/acceptor" evidence="13">
    <location>
        <position position="1382"/>
    </location>
</feature>
<reference evidence="16 17" key="1">
    <citation type="submission" date="2020-12" db="EMBL/GenBank/DDBJ databases">
        <title>De novo assembly of Tibetan sheep genome.</title>
        <authorList>
            <person name="Li X."/>
        </authorList>
    </citation>
    <scope>NUCLEOTIDE SEQUENCE [LARGE SCALE GENOMIC DNA]</scope>
    <source>
        <tissue evidence="16">Heart</tissue>
    </source>
</reference>
<dbReference type="EC" id="3.4.17.24" evidence="11"/>
<evidence type="ECO:0000256" key="3">
    <source>
        <dbReference type="ARBA" id="ARBA00005988"/>
    </source>
</evidence>
<dbReference type="GO" id="GO:0005829">
    <property type="term" value="C:cytosol"/>
    <property type="evidence" value="ECO:0007669"/>
    <property type="project" value="UniProtKB-SubCell"/>
</dbReference>
<keyword evidence="5" id="KW-0645">Protease</keyword>
<feature type="region of interest" description="Disordered" evidence="14">
    <location>
        <begin position="318"/>
        <end position="366"/>
    </location>
</feature>
<comment type="subcellular location">
    <subcellularLocation>
        <location evidence="2">Cytoplasm</location>
        <location evidence="2">Cytosol</location>
    </subcellularLocation>
</comment>
<evidence type="ECO:0000256" key="12">
    <source>
        <dbReference type="ARBA" id="ARBA00029302"/>
    </source>
</evidence>
<dbReference type="PANTHER" id="PTHR12756:SF5">
    <property type="entry name" value="CYTOSOLIC CARBOXYPEPTIDASE 4"/>
    <property type="match status" value="1"/>
</dbReference>
<keyword evidence="6" id="KW-0479">Metal-binding</keyword>
<dbReference type="InterPro" id="IPR016024">
    <property type="entry name" value="ARM-type_fold"/>
</dbReference>
<comment type="cofactor">
    <cofactor evidence="1">
        <name>Zn(2+)</name>
        <dbReference type="ChEBI" id="CHEBI:29105"/>
    </cofactor>
</comment>
<keyword evidence="4" id="KW-0121">Carboxypeptidase</keyword>
<evidence type="ECO:0000256" key="14">
    <source>
        <dbReference type="SAM" id="MobiDB-lite"/>
    </source>
</evidence>
<comment type="caution">
    <text evidence="16">The sequence shown here is derived from an EMBL/GenBank/DDBJ whole genome shotgun (WGS) entry which is preliminary data.</text>
</comment>
<evidence type="ECO:0000256" key="2">
    <source>
        <dbReference type="ARBA" id="ARBA00004514"/>
    </source>
</evidence>
<evidence type="ECO:0000256" key="9">
    <source>
        <dbReference type="ARBA" id="ARBA00023049"/>
    </source>
</evidence>
<evidence type="ECO:0000259" key="15">
    <source>
        <dbReference type="PROSITE" id="PS52035"/>
    </source>
</evidence>
<evidence type="ECO:0000313" key="17">
    <source>
        <dbReference type="Proteomes" id="UP000664991"/>
    </source>
</evidence>
<dbReference type="InterPro" id="IPR040626">
    <property type="entry name" value="Pepdidase_M14_N"/>
</dbReference>
<dbReference type="SUPFAM" id="SSF53187">
    <property type="entry name" value="Zn-dependent exopeptidases"/>
    <property type="match status" value="2"/>
</dbReference>
<comment type="catalytic activity">
    <reaction evidence="10">
        <text>C-terminal L-alpha-aminoacyl-L-glutamyl-L-glutamyl-[tubulin] + H2O = C-terminal L-alpha-aminoacyl-L-glutamyl-[tubulin] + L-glutamate</text>
        <dbReference type="Rhea" id="RHEA:63792"/>
        <dbReference type="Rhea" id="RHEA-COMP:16435"/>
        <dbReference type="Rhea" id="RHEA-COMP:16436"/>
        <dbReference type="ChEBI" id="CHEBI:15377"/>
        <dbReference type="ChEBI" id="CHEBI:29985"/>
        <dbReference type="ChEBI" id="CHEBI:149555"/>
        <dbReference type="ChEBI" id="CHEBI:149556"/>
        <dbReference type="EC" id="3.4.17.24"/>
    </reaction>
    <physiologicalReaction direction="left-to-right" evidence="10">
        <dbReference type="Rhea" id="RHEA:63793"/>
    </physiologicalReaction>
</comment>